<feature type="transmembrane region" description="Helical" evidence="1">
    <location>
        <begin position="202"/>
        <end position="219"/>
    </location>
</feature>
<evidence type="ECO:0000313" key="3">
    <source>
        <dbReference type="Proteomes" id="UP000014285"/>
    </source>
</evidence>
<feature type="transmembrane region" description="Helical" evidence="1">
    <location>
        <begin position="6"/>
        <end position="22"/>
    </location>
</feature>
<evidence type="ECO:0000256" key="1">
    <source>
        <dbReference type="SAM" id="Phobius"/>
    </source>
</evidence>
<comment type="caution">
    <text evidence="2">The sequence shown here is derived from an EMBL/GenBank/DDBJ whole genome shotgun (WGS) entry which is preliminary data.</text>
</comment>
<sequence>MSRNQYYRGMIIVLLCLQTYFFDLVPGLNPALINYNSEFSKKLEIIVVFMLFLIFLVPTKTTKSNKAHVPGHFIVPIVVLLVGVVSISIYSSVVYQQSFIESISNGYGYLIPVAYIALIPFFKLESNVEWFYKWSTRFGLIYVSIQLIQGLVYKMNGIIFLSYTSFARISIDNASRFFEGAEFLTFIALFITIKPFLLKRQWSFLDIVLYIEIVLFHLFMSQGRMYLVIVLSVMVAALGFQIYRKLGKWTFLLLSPFIIFILLLAGGEVFDRLSFFSGDRANSFIARTYSVQYFFNHIFYNKWFGIGFPDPSQYDWLLRGMRGIDPGGGMMTAADVGALGSSAILGIVGIAFFIMIVLAFIHGVFKANSPIPIMIIFLFFLISCLTLSPLDIGRAWPMTLYLSLADAAWNLKFKRGSSNEDSYTSFSV</sequence>
<feature type="transmembrane region" description="Helical" evidence="1">
    <location>
        <begin position="136"/>
        <end position="156"/>
    </location>
</feature>
<feature type="transmembrane region" description="Helical" evidence="1">
    <location>
        <begin position="43"/>
        <end position="61"/>
    </location>
</feature>
<name>A0A829GW37_LACPA</name>
<feature type="transmembrane region" description="Helical" evidence="1">
    <location>
        <begin position="177"/>
        <end position="196"/>
    </location>
</feature>
<feature type="transmembrane region" description="Helical" evidence="1">
    <location>
        <begin position="226"/>
        <end position="243"/>
    </location>
</feature>
<keyword evidence="1" id="KW-0472">Membrane</keyword>
<gene>
    <name evidence="2" type="ORF">Lpl14_09195</name>
</gene>
<proteinExistence type="predicted"/>
<feature type="transmembrane region" description="Helical" evidence="1">
    <location>
        <begin position="73"/>
        <end position="95"/>
    </location>
</feature>
<feature type="transmembrane region" description="Helical" evidence="1">
    <location>
        <begin position="249"/>
        <end position="270"/>
    </location>
</feature>
<protein>
    <submittedName>
        <fullName evidence="2">Uncharacterized protein</fullName>
    </submittedName>
</protein>
<keyword evidence="1" id="KW-0812">Transmembrane</keyword>
<accession>A0A829GW37</accession>
<dbReference type="Proteomes" id="UP000014285">
    <property type="component" value="Unassembled WGS sequence"/>
</dbReference>
<feature type="transmembrane region" description="Helical" evidence="1">
    <location>
        <begin position="343"/>
        <end position="365"/>
    </location>
</feature>
<feature type="transmembrane region" description="Helical" evidence="1">
    <location>
        <begin position="107"/>
        <end position="124"/>
    </location>
</feature>
<organism evidence="2 3">
    <name type="scientific">Lacticaseibacillus paracasei subsp. tolerans Lpl14</name>
    <dbReference type="NCBI Taxonomy" id="1256229"/>
    <lineage>
        <taxon>Bacteria</taxon>
        <taxon>Bacillati</taxon>
        <taxon>Bacillota</taxon>
        <taxon>Bacilli</taxon>
        <taxon>Lactobacillales</taxon>
        <taxon>Lactobacillaceae</taxon>
        <taxon>Lacticaseibacillus</taxon>
    </lineage>
</organism>
<dbReference type="RefSeq" id="WP_016373037.1">
    <property type="nucleotide sequence ID" value="NZ_ANKB01000030.1"/>
</dbReference>
<reference evidence="2 3" key="1">
    <citation type="journal article" date="2013" name="PLoS ONE">
        <title>Lactobacillus paracasei comparative genomics: towards species pan-genome definition and exploitation of diversity.</title>
        <authorList>
            <person name="Smokvina T."/>
            <person name="Wels M."/>
            <person name="Polka J."/>
            <person name="Chervaux C."/>
            <person name="Brisse S."/>
            <person name="Boekhorst J."/>
            <person name="van Hylckama Vlieg J.E."/>
            <person name="Siezen R.J."/>
        </authorList>
    </citation>
    <scope>NUCLEOTIDE SEQUENCE [LARGE SCALE GENOMIC DNA]</scope>
    <source>
        <strain evidence="2 3">Lpl14</strain>
    </source>
</reference>
<dbReference type="EMBL" id="ANKB01000030">
    <property type="protein sequence ID" value="EPC64626.1"/>
    <property type="molecule type" value="Genomic_DNA"/>
</dbReference>
<dbReference type="AlphaFoldDB" id="A0A829GW37"/>
<evidence type="ECO:0000313" key="2">
    <source>
        <dbReference type="EMBL" id="EPC64626.1"/>
    </source>
</evidence>
<keyword evidence="1" id="KW-1133">Transmembrane helix</keyword>
<feature type="transmembrane region" description="Helical" evidence="1">
    <location>
        <begin position="371"/>
        <end position="390"/>
    </location>
</feature>